<dbReference type="PANTHER" id="PTHR40743:SF1">
    <property type="entry name" value="POSSIBLE GLYCOSYLTRANSFERASE"/>
    <property type="match status" value="1"/>
</dbReference>
<accession>A0AB34JCK0</accession>
<sequence length="1023" mass="112220">MFVCVVDLDLGTQFNLHHCPTRCKACREWYSISRKPLEEQNNADGRAALSPGAAAAPLVMKLTMRLSLRAAFSAIVVVVLLGLLNQAGLTRSPFRPAAPRLQLPAAVARACSARSPPPGRGVSIVAVSSNRTAALLRVLPTWTAMRGVAELVLLDWASSPPLHAELPAALDPRVRLVRAPLETEWNLARAYNLAIQLARSDVILKLDSDTAVLPDLIERQPLGAREFYRGCSHRSTDENARHLNGVVLLRREHLAAVAGYDERMQSYGYDDTDLYFRLVEQLNLTERCLDFRLMAHSNEAHGERGLTRINHILHKRATSEGLFHPWHASGLRASTWQLAEQPPASGVQCNLQCVSRPPFFEEILQDSEEVLLAHQEALQLYSNRALKWSTVSALYELSDMRVLMQVYHEMLQQKQQYVAVRPMHGLANRLRSYCSADAFARATGRKLLVVWEPDIHSQETPPAPLLSHIATLPPPSLLTAAFTNPPHRHHSTYATFPTSLTKFHQLFEPDDPVLSISMFEPGIFPPELWRRFDQMATERARKRNAVTEDDQGRSLYVISAYTISSNPPVQPELMKSCLRRLRPVAEVRELLLPQGGERDVGVHIRMEVSQERDVPGIESDQREDSNLALMNGARPFREACHYSEFLKHMKAIQNAAPDTTFYLASDSTVAYEAILDAFEPWAVSHLGEAAQRGNCSGMERRNLACQRIALADMLNLASSRRLLLSYWSSWLEVVIGFAPAGTPTQRGCRALGGSDSSGREPSLGKLADGSKPADGGWTGEGGGALPAAGVEAAAGARGPGATDGLGLRWSVETQPEFFTGAGSDHAAGAGHIPRPAAAVARRAGRGAERDPSGRRSSASKDLGGREGGGREGGWNADKPRGSRESGAAEGAGRDAAASDIASEFGKPIAGLTMRKVSSADKLPDRPGDVKVRVHKTKELFLLLPQKVRDMKLIFLVPRKVTLRSLASRVQQMLSLKRTPRFRLSRGDASLPGERLDENKPVGEVYDMSTPMGDGFLHTTLDLK</sequence>
<feature type="region of interest" description="Disordered" evidence="2">
    <location>
        <begin position="835"/>
        <end position="896"/>
    </location>
</feature>
<feature type="compositionally biased region" description="Low complexity" evidence="2">
    <location>
        <begin position="884"/>
        <end position="896"/>
    </location>
</feature>
<dbReference type="InterPro" id="IPR029044">
    <property type="entry name" value="Nucleotide-diphossugar_trans"/>
</dbReference>
<dbReference type="PANTHER" id="PTHR40743">
    <property type="entry name" value="NUCLEOTIDE-DIPHOSPHO-SUGAR TRANSFERASE CONTAINING PROTEIN"/>
    <property type="match status" value="1"/>
</dbReference>
<dbReference type="EMBL" id="JBGBPQ010000009">
    <property type="protein sequence ID" value="KAL1519494.1"/>
    <property type="molecule type" value="Genomic_DNA"/>
</dbReference>
<evidence type="ECO:0000259" key="5">
    <source>
        <dbReference type="Pfam" id="PF02709"/>
    </source>
</evidence>
<dbReference type="InterPro" id="IPR027791">
    <property type="entry name" value="Galactosyl_T_C"/>
</dbReference>
<keyword evidence="3" id="KW-1133">Transmembrane helix</keyword>
<feature type="domain" description="Glycosyltransferase 2-like" evidence="4">
    <location>
        <begin position="146"/>
        <end position="219"/>
    </location>
</feature>
<keyword evidence="3" id="KW-0472">Membrane</keyword>
<dbReference type="GO" id="GO:0016740">
    <property type="term" value="F:transferase activity"/>
    <property type="evidence" value="ECO:0007669"/>
    <property type="project" value="UniProtKB-KW"/>
</dbReference>
<keyword evidence="7" id="KW-1185">Reference proteome</keyword>
<reference evidence="6 7" key="1">
    <citation type="journal article" date="2024" name="Science">
        <title>Giant polyketide synthase enzymes in the biosynthesis of giant marine polyether toxins.</title>
        <authorList>
            <person name="Fallon T.R."/>
            <person name="Shende V.V."/>
            <person name="Wierzbicki I.H."/>
            <person name="Pendleton A.L."/>
            <person name="Watervoot N.F."/>
            <person name="Auber R.P."/>
            <person name="Gonzalez D.J."/>
            <person name="Wisecaver J.H."/>
            <person name="Moore B.S."/>
        </authorList>
    </citation>
    <scope>NUCLEOTIDE SEQUENCE [LARGE SCALE GENOMIC DNA]</scope>
    <source>
        <strain evidence="6 7">12B1</strain>
    </source>
</reference>
<keyword evidence="3" id="KW-0812">Transmembrane</keyword>
<organism evidence="6 7">
    <name type="scientific">Prymnesium parvum</name>
    <name type="common">Toxic golden alga</name>
    <dbReference type="NCBI Taxonomy" id="97485"/>
    <lineage>
        <taxon>Eukaryota</taxon>
        <taxon>Haptista</taxon>
        <taxon>Haptophyta</taxon>
        <taxon>Prymnesiophyceae</taxon>
        <taxon>Prymnesiales</taxon>
        <taxon>Prymnesiaceae</taxon>
        <taxon>Prymnesium</taxon>
    </lineage>
</organism>
<feature type="transmembrane region" description="Helical" evidence="3">
    <location>
        <begin position="66"/>
        <end position="84"/>
    </location>
</feature>
<proteinExistence type="predicted"/>
<keyword evidence="1" id="KW-0808">Transferase</keyword>
<dbReference type="AlphaFoldDB" id="A0AB34JCK0"/>
<dbReference type="Proteomes" id="UP001515480">
    <property type="component" value="Unassembled WGS sequence"/>
</dbReference>
<name>A0AB34JCK0_PRYPA</name>
<protein>
    <recommendedName>
        <fullName evidence="8">Hexosyltransferase</fullName>
    </recommendedName>
</protein>
<gene>
    <name evidence="6" type="ORF">AB1Y20_023011</name>
</gene>
<evidence type="ECO:0000256" key="1">
    <source>
        <dbReference type="ARBA" id="ARBA00022679"/>
    </source>
</evidence>
<feature type="domain" description="Galactosyltransferase C-terminal" evidence="5">
    <location>
        <begin position="240"/>
        <end position="281"/>
    </location>
</feature>
<evidence type="ECO:0000313" key="6">
    <source>
        <dbReference type="EMBL" id="KAL1519494.1"/>
    </source>
</evidence>
<evidence type="ECO:0000313" key="7">
    <source>
        <dbReference type="Proteomes" id="UP001515480"/>
    </source>
</evidence>
<evidence type="ECO:0000256" key="3">
    <source>
        <dbReference type="SAM" id="Phobius"/>
    </source>
</evidence>
<dbReference type="Pfam" id="PF00535">
    <property type="entry name" value="Glycos_transf_2"/>
    <property type="match status" value="1"/>
</dbReference>
<evidence type="ECO:0008006" key="8">
    <source>
        <dbReference type="Google" id="ProtNLM"/>
    </source>
</evidence>
<dbReference type="Pfam" id="PF02709">
    <property type="entry name" value="Glyco_transf_7C"/>
    <property type="match status" value="1"/>
</dbReference>
<evidence type="ECO:0000259" key="4">
    <source>
        <dbReference type="Pfam" id="PF00535"/>
    </source>
</evidence>
<dbReference type="InterPro" id="IPR001173">
    <property type="entry name" value="Glyco_trans_2-like"/>
</dbReference>
<dbReference type="Gene3D" id="3.90.550.10">
    <property type="entry name" value="Spore Coat Polysaccharide Biosynthesis Protein SpsA, Chain A"/>
    <property type="match status" value="1"/>
</dbReference>
<dbReference type="SUPFAM" id="SSF53448">
    <property type="entry name" value="Nucleotide-diphospho-sugar transferases"/>
    <property type="match status" value="1"/>
</dbReference>
<dbReference type="Gene3D" id="3.40.50.11340">
    <property type="match status" value="1"/>
</dbReference>
<comment type="caution">
    <text evidence="6">The sequence shown here is derived from an EMBL/GenBank/DDBJ whole genome shotgun (WGS) entry which is preliminary data.</text>
</comment>
<feature type="region of interest" description="Disordered" evidence="2">
    <location>
        <begin position="746"/>
        <end position="784"/>
    </location>
</feature>
<evidence type="ECO:0000256" key="2">
    <source>
        <dbReference type="SAM" id="MobiDB-lite"/>
    </source>
</evidence>